<dbReference type="InterPro" id="IPR017853">
    <property type="entry name" value="GH"/>
</dbReference>
<protein>
    <submittedName>
        <fullName evidence="7">Cellulase</fullName>
    </submittedName>
</protein>
<dbReference type="Proteomes" id="UP000562682">
    <property type="component" value="Unassembled WGS sequence"/>
</dbReference>
<gene>
    <name evidence="7" type="ORF">FDENT_7167</name>
</gene>
<dbReference type="SUPFAM" id="SSF51445">
    <property type="entry name" value="(Trans)glycosidases"/>
    <property type="match status" value="1"/>
</dbReference>
<keyword evidence="3 4" id="KW-0326">Glycosidase</keyword>
<dbReference type="InterPro" id="IPR001547">
    <property type="entry name" value="Glyco_hydro_5"/>
</dbReference>
<reference evidence="7 8" key="1">
    <citation type="submission" date="2020-05" db="EMBL/GenBank/DDBJ databases">
        <title>Identification and distribution of gene clusters putatively required for synthesis of sphingolipid metabolism inhibitors in phylogenetically diverse species of the filamentous fungus Fusarium.</title>
        <authorList>
            <person name="Kim H.-S."/>
            <person name="Busman M."/>
            <person name="Brown D.W."/>
            <person name="Divon H."/>
            <person name="Uhlig S."/>
            <person name="Proctor R.H."/>
        </authorList>
    </citation>
    <scope>NUCLEOTIDE SEQUENCE [LARGE SCALE GENOMIC DNA]</scope>
    <source>
        <strain evidence="7 8">NRRL 25311</strain>
    </source>
</reference>
<proteinExistence type="inferred from homology"/>
<evidence type="ECO:0000313" key="7">
    <source>
        <dbReference type="EMBL" id="KAF5683555.1"/>
    </source>
</evidence>
<dbReference type="EMBL" id="JAAOAK010000194">
    <property type="protein sequence ID" value="KAF5683555.1"/>
    <property type="molecule type" value="Genomic_DNA"/>
</dbReference>
<evidence type="ECO:0000313" key="8">
    <source>
        <dbReference type="Proteomes" id="UP000562682"/>
    </source>
</evidence>
<comment type="similarity">
    <text evidence="1 4">Belongs to the glycosyl hydrolase 5 (cellulase A) family.</text>
</comment>
<evidence type="ECO:0000256" key="2">
    <source>
        <dbReference type="ARBA" id="ARBA00022801"/>
    </source>
</evidence>
<comment type="caution">
    <text evidence="7">The sequence shown here is derived from an EMBL/GenBank/DDBJ whole genome shotgun (WGS) entry which is preliminary data.</text>
</comment>
<keyword evidence="2 4" id="KW-0378">Hydrolase</keyword>
<keyword evidence="8" id="KW-1185">Reference proteome</keyword>
<organism evidence="7 8">
    <name type="scientific">Fusarium denticulatum</name>
    <dbReference type="NCBI Taxonomy" id="48507"/>
    <lineage>
        <taxon>Eukaryota</taxon>
        <taxon>Fungi</taxon>
        <taxon>Dikarya</taxon>
        <taxon>Ascomycota</taxon>
        <taxon>Pezizomycotina</taxon>
        <taxon>Sordariomycetes</taxon>
        <taxon>Hypocreomycetidae</taxon>
        <taxon>Hypocreales</taxon>
        <taxon>Nectriaceae</taxon>
        <taxon>Fusarium</taxon>
        <taxon>Fusarium fujikuroi species complex</taxon>
    </lineage>
</organism>
<evidence type="ECO:0000256" key="1">
    <source>
        <dbReference type="ARBA" id="ARBA00005641"/>
    </source>
</evidence>
<sequence length="554" mass="62092">MKLFVSPLLALSCLVGNAVAAWPNGPFKTEGRWIVNANGDKISLAGANWPGHGEVMVPEGLQYQSIKDVLSDIKSIGMNAIRLTFATELVDQIYANNGKDVDLKTAFEEGLGKENGTIILQKVLKNNPSFTAQTTRLEVYDAIAAECLRQQIYIDLDNHISEAKWCCGGTDGNTWWGDTQFNVDNWVRGGKYMAAHSKKWPAKITQSLRNEPREPTNNNALRDKSYNWSDLYKYMRQGADAVHEADPNAIIVISGMNYDTYVTPLYSGEKLQPGGEVFNRDDFVGYGKDKLVLEIHNYENKGTSCSSLRYNLYNKGFQAMNESDPNVAEVFPVMLTEFGQAMNGADYNTANTYVSCLSEYLPEVKASWFIWVIVGRYYTRQGIQEFDDSWGLKKADWSGWKNDDYIAKYLKPQIAGTLKKESFASVFLALHHFLSWTVVLTASQHITCYLTDSIALALKMSGPKIMPGAQKHVDYYFDIPWCGGQFIHPDVVGIPRLDEEQDGRGSTGKLFSETLNSPSTISRRIVLFHDPSFALTLNSESKTHWLPVETCSVL</sequence>
<dbReference type="GO" id="GO:0004553">
    <property type="term" value="F:hydrolase activity, hydrolyzing O-glycosyl compounds"/>
    <property type="evidence" value="ECO:0007669"/>
    <property type="project" value="InterPro"/>
</dbReference>
<evidence type="ECO:0000256" key="5">
    <source>
        <dbReference type="SAM" id="SignalP"/>
    </source>
</evidence>
<evidence type="ECO:0000256" key="3">
    <source>
        <dbReference type="ARBA" id="ARBA00023295"/>
    </source>
</evidence>
<dbReference type="Pfam" id="PF00150">
    <property type="entry name" value="Cellulase"/>
    <property type="match status" value="1"/>
</dbReference>
<evidence type="ECO:0000256" key="4">
    <source>
        <dbReference type="RuleBase" id="RU361153"/>
    </source>
</evidence>
<dbReference type="Gene3D" id="3.20.20.80">
    <property type="entry name" value="Glycosidases"/>
    <property type="match status" value="1"/>
</dbReference>
<keyword evidence="5" id="KW-0732">Signal</keyword>
<dbReference type="GO" id="GO:0000272">
    <property type="term" value="P:polysaccharide catabolic process"/>
    <property type="evidence" value="ECO:0007669"/>
    <property type="project" value="InterPro"/>
</dbReference>
<evidence type="ECO:0000259" key="6">
    <source>
        <dbReference type="Pfam" id="PF00150"/>
    </source>
</evidence>
<feature type="chain" id="PRO_5034447931" evidence="5">
    <location>
        <begin position="21"/>
        <end position="554"/>
    </location>
</feature>
<accession>A0A8H5X5V9</accession>
<feature type="domain" description="Glycoside hydrolase family 5" evidence="6">
    <location>
        <begin position="35"/>
        <end position="373"/>
    </location>
</feature>
<feature type="signal peptide" evidence="5">
    <location>
        <begin position="1"/>
        <end position="20"/>
    </location>
</feature>
<dbReference type="PANTHER" id="PTHR31263">
    <property type="entry name" value="CELLULASE FAMILY PROTEIN (AFU_ORTHOLOGUE AFUA_5G14560)"/>
    <property type="match status" value="1"/>
</dbReference>
<name>A0A8H5X5V9_9HYPO</name>
<dbReference type="AlphaFoldDB" id="A0A8H5X5V9"/>
<dbReference type="PANTHER" id="PTHR31263:SF0">
    <property type="entry name" value="CELLULASE FAMILY PROTEIN (AFU_ORTHOLOGUE AFUA_5G14560)"/>
    <property type="match status" value="1"/>
</dbReference>